<evidence type="ECO:0000256" key="7">
    <source>
        <dbReference type="ARBA" id="ARBA00048743"/>
    </source>
</evidence>
<keyword evidence="6 8" id="KW-0067">ATP-binding</keyword>
<dbReference type="PANTHER" id="PTHR10344">
    <property type="entry name" value="THYMIDYLATE KINASE"/>
    <property type="match status" value="1"/>
</dbReference>
<keyword evidence="4 8" id="KW-0547">Nucleotide-binding</keyword>
<keyword evidence="2 8" id="KW-0808">Transferase</keyword>
<proteinExistence type="inferred from homology"/>
<dbReference type="AlphaFoldDB" id="A0A1F5X3T2"/>
<dbReference type="Gene3D" id="3.40.50.300">
    <property type="entry name" value="P-loop containing nucleotide triphosphate hydrolases"/>
    <property type="match status" value="1"/>
</dbReference>
<feature type="domain" description="Thymidylate kinase-like" evidence="9">
    <location>
        <begin position="10"/>
        <end position="192"/>
    </location>
</feature>
<name>A0A1F5X3T2_9BACT</name>
<comment type="function">
    <text evidence="8">Phosphorylation of dTMP to form dTDP in both de novo and salvage pathways of dTTP synthesis.</text>
</comment>
<dbReference type="NCBIfam" id="TIGR00041">
    <property type="entry name" value="DTMP_kinase"/>
    <property type="match status" value="1"/>
</dbReference>
<keyword evidence="5 8" id="KW-0418">Kinase</keyword>
<dbReference type="EMBL" id="MFIE01000026">
    <property type="protein sequence ID" value="OGF82241.1"/>
    <property type="molecule type" value="Genomic_DNA"/>
</dbReference>
<evidence type="ECO:0000256" key="4">
    <source>
        <dbReference type="ARBA" id="ARBA00022741"/>
    </source>
</evidence>
<evidence type="ECO:0000313" key="10">
    <source>
        <dbReference type="EMBL" id="OGF82241.1"/>
    </source>
</evidence>
<dbReference type="GO" id="GO:0005737">
    <property type="term" value="C:cytoplasm"/>
    <property type="evidence" value="ECO:0007669"/>
    <property type="project" value="TreeGrafter"/>
</dbReference>
<dbReference type="GO" id="GO:0006235">
    <property type="term" value="P:dTTP biosynthetic process"/>
    <property type="evidence" value="ECO:0007669"/>
    <property type="project" value="UniProtKB-UniRule"/>
</dbReference>
<comment type="caution">
    <text evidence="8">Lacks conserved residue(s) required for the propagation of feature annotation.</text>
</comment>
<dbReference type="Pfam" id="PF02223">
    <property type="entry name" value="Thymidylate_kin"/>
    <property type="match status" value="1"/>
</dbReference>
<evidence type="ECO:0000256" key="3">
    <source>
        <dbReference type="ARBA" id="ARBA00022727"/>
    </source>
</evidence>
<comment type="catalytic activity">
    <reaction evidence="7 8">
        <text>dTMP + ATP = dTDP + ADP</text>
        <dbReference type="Rhea" id="RHEA:13517"/>
        <dbReference type="ChEBI" id="CHEBI:30616"/>
        <dbReference type="ChEBI" id="CHEBI:58369"/>
        <dbReference type="ChEBI" id="CHEBI:63528"/>
        <dbReference type="ChEBI" id="CHEBI:456216"/>
        <dbReference type="EC" id="2.7.4.9"/>
    </reaction>
</comment>
<dbReference type="Proteomes" id="UP000178684">
    <property type="component" value="Unassembled WGS sequence"/>
</dbReference>
<organism evidence="10 11">
    <name type="scientific">Candidatus Giovannonibacteria bacterium RIFCSPLOWO2_01_FULL_46_13</name>
    <dbReference type="NCBI Taxonomy" id="1798352"/>
    <lineage>
        <taxon>Bacteria</taxon>
        <taxon>Candidatus Giovannoniibacteriota</taxon>
    </lineage>
</organism>
<evidence type="ECO:0000259" key="9">
    <source>
        <dbReference type="Pfam" id="PF02223"/>
    </source>
</evidence>
<dbReference type="InterPro" id="IPR039430">
    <property type="entry name" value="Thymidylate_kin-like_dom"/>
</dbReference>
<dbReference type="GO" id="GO:0005524">
    <property type="term" value="F:ATP binding"/>
    <property type="evidence" value="ECO:0007669"/>
    <property type="project" value="UniProtKB-UniRule"/>
</dbReference>
<evidence type="ECO:0000313" key="11">
    <source>
        <dbReference type="Proteomes" id="UP000178684"/>
    </source>
</evidence>
<dbReference type="SUPFAM" id="SSF52540">
    <property type="entry name" value="P-loop containing nucleoside triphosphate hydrolases"/>
    <property type="match status" value="1"/>
</dbReference>
<comment type="caution">
    <text evidence="10">The sequence shown here is derived from an EMBL/GenBank/DDBJ whole genome shotgun (WGS) entry which is preliminary data.</text>
</comment>
<dbReference type="CDD" id="cd01672">
    <property type="entry name" value="TMPK"/>
    <property type="match status" value="1"/>
</dbReference>
<evidence type="ECO:0000256" key="8">
    <source>
        <dbReference type="HAMAP-Rule" id="MF_00165"/>
    </source>
</evidence>
<sequence>MVKKGKFIVLEGLDGSGESTQASLLKEFLEANNEEVVLTKEPYVDSESGKKIRMVLEKKTQMGLKELQDLFTENRKEHLDTLIIPSLEKGITVISDRYYFSTFAFGGASGLDVEYLIAQNDKFLQPDLTFILDVNPETSLKRIEGRGKPKEFFEEIEKLTKTREFYQTFPERFANVYLIDGEKTIEKVFEQIKGRFTL</sequence>
<accession>A0A1F5X3T2</accession>
<evidence type="ECO:0000256" key="6">
    <source>
        <dbReference type="ARBA" id="ARBA00022840"/>
    </source>
</evidence>
<dbReference type="GO" id="GO:0006233">
    <property type="term" value="P:dTDP biosynthetic process"/>
    <property type="evidence" value="ECO:0007669"/>
    <property type="project" value="InterPro"/>
</dbReference>
<dbReference type="InterPro" id="IPR027417">
    <property type="entry name" value="P-loop_NTPase"/>
</dbReference>
<evidence type="ECO:0000256" key="5">
    <source>
        <dbReference type="ARBA" id="ARBA00022777"/>
    </source>
</evidence>
<reference evidence="10 11" key="1">
    <citation type="journal article" date="2016" name="Nat. Commun.">
        <title>Thousands of microbial genomes shed light on interconnected biogeochemical processes in an aquifer system.</title>
        <authorList>
            <person name="Anantharaman K."/>
            <person name="Brown C.T."/>
            <person name="Hug L.A."/>
            <person name="Sharon I."/>
            <person name="Castelle C.J."/>
            <person name="Probst A.J."/>
            <person name="Thomas B.C."/>
            <person name="Singh A."/>
            <person name="Wilkins M.J."/>
            <person name="Karaoz U."/>
            <person name="Brodie E.L."/>
            <person name="Williams K.H."/>
            <person name="Hubbard S.S."/>
            <person name="Banfield J.F."/>
        </authorList>
    </citation>
    <scope>NUCLEOTIDE SEQUENCE [LARGE SCALE GENOMIC DNA]</scope>
</reference>
<gene>
    <name evidence="8" type="primary">tmk</name>
    <name evidence="10" type="ORF">A3B18_01040</name>
</gene>
<dbReference type="EC" id="2.7.4.9" evidence="8"/>
<protein>
    <recommendedName>
        <fullName evidence="8">Thymidylate kinase</fullName>
        <ecNumber evidence="8">2.7.4.9</ecNumber>
    </recommendedName>
    <alternativeName>
        <fullName evidence="8">dTMP kinase</fullName>
    </alternativeName>
</protein>
<keyword evidence="3 8" id="KW-0545">Nucleotide biosynthesis</keyword>
<dbReference type="GO" id="GO:0004798">
    <property type="term" value="F:dTMP kinase activity"/>
    <property type="evidence" value="ECO:0007669"/>
    <property type="project" value="UniProtKB-UniRule"/>
</dbReference>
<dbReference type="PANTHER" id="PTHR10344:SF4">
    <property type="entry name" value="UMP-CMP KINASE 2, MITOCHONDRIAL"/>
    <property type="match status" value="1"/>
</dbReference>
<dbReference type="HAMAP" id="MF_00165">
    <property type="entry name" value="Thymidylate_kinase"/>
    <property type="match status" value="1"/>
</dbReference>
<comment type="similarity">
    <text evidence="1 8">Belongs to the thymidylate kinase family.</text>
</comment>
<dbReference type="InterPro" id="IPR018094">
    <property type="entry name" value="Thymidylate_kinase"/>
</dbReference>
<evidence type="ECO:0000256" key="1">
    <source>
        <dbReference type="ARBA" id="ARBA00009776"/>
    </source>
</evidence>
<evidence type="ECO:0000256" key="2">
    <source>
        <dbReference type="ARBA" id="ARBA00022679"/>
    </source>
</evidence>
<dbReference type="GO" id="GO:0006227">
    <property type="term" value="P:dUDP biosynthetic process"/>
    <property type="evidence" value="ECO:0007669"/>
    <property type="project" value="TreeGrafter"/>
</dbReference>